<feature type="repeat" description="PPR" evidence="2">
    <location>
        <begin position="86"/>
        <end position="120"/>
    </location>
</feature>
<dbReference type="VEuPathDB" id="FungiDB:RhiirFUN_004024"/>
<dbReference type="EMBL" id="LLXI01000241">
    <property type="protein sequence ID" value="PKY43206.1"/>
    <property type="molecule type" value="Genomic_DNA"/>
</dbReference>
<keyword evidence="1" id="KW-0677">Repeat</keyword>
<proteinExistence type="predicted"/>
<dbReference type="Pfam" id="PF13812">
    <property type="entry name" value="PPR_3"/>
    <property type="match status" value="1"/>
</dbReference>
<dbReference type="Proteomes" id="UP000234323">
    <property type="component" value="Unassembled WGS sequence"/>
</dbReference>
<evidence type="ECO:0000256" key="1">
    <source>
        <dbReference type="ARBA" id="ARBA00022737"/>
    </source>
</evidence>
<organism evidence="3 4">
    <name type="scientific">Rhizophagus irregularis</name>
    <dbReference type="NCBI Taxonomy" id="588596"/>
    <lineage>
        <taxon>Eukaryota</taxon>
        <taxon>Fungi</taxon>
        <taxon>Fungi incertae sedis</taxon>
        <taxon>Mucoromycota</taxon>
        <taxon>Glomeromycotina</taxon>
        <taxon>Glomeromycetes</taxon>
        <taxon>Glomerales</taxon>
        <taxon>Glomeraceae</taxon>
        <taxon>Rhizophagus</taxon>
    </lineage>
</organism>
<dbReference type="Pfam" id="PF01535">
    <property type="entry name" value="PPR"/>
    <property type="match status" value="1"/>
</dbReference>
<evidence type="ECO:0000256" key="2">
    <source>
        <dbReference type="PROSITE-ProRule" id="PRU00708"/>
    </source>
</evidence>
<gene>
    <name evidence="3" type="ORF">RhiirA4_540941</name>
</gene>
<keyword evidence="4" id="KW-1185">Reference proteome</keyword>
<dbReference type="InterPro" id="IPR002885">
    <property type="entry name" value="PPR_rpt"/>
</dbReference>
<dbReference type="InterPro" id="IPR011990">
    <property type="entry name" value="TPR-like_helical_dom_sf"/>
</dbReference>
<dbReference type="VEuPathDB" id="FungiDB:RhiirA1_540958"/>
<evidence type="ECO:0000313" key="3">
    <source>
        <dbReference type="EMBL" id="PKY43206.1"/>
    </source>
</evidence>
<evidence type="ECO:0008006" key="5">
    <source>
        <dbReference type="Google" id="ProtNLM"/>
    </source>
</evidence>
<dbReference type="VEuPathDB" id="FungiDB:FUN_002524"/>
<name>A0A2I1G985_9GLOM</name>
<comment type="caution">
    <text evidence="3">The sequence shown here is derived from an EMBL/GenBank/DDBJ whole genome shotgun (WGS) entry which is preliminary data.</text>
</comment>
<reference evidence="3 4" key="1">
    <citation type="submission" date="2015-10" db="EMBL/GenBank/DDBJ databases">
        <title>Genome analyses suggest a sexual origin of heterokaryosis in a supposedly ancient asexual fungus.</title>
        <authorList>
            <person name="Ropars J."/>
            <person name="Sedzielewska K."/>
            <person name="Noel J."/>
            <person name="Charron P."/>
            <person name="Farinelli L."/>
            <person name="Marton T."/>
            <person name="Kruger M."/>
            <person name="Pelin A."/>
            <person name="Brachmann A."/>
            <person name="Corradi N."/>
        </authorList>
    </citation>
    <scope>NUCLEOTIDE SEQUENCE [LARGE SCALE GENOMIC DNA]</scope>
    <source>
        <strain evidence="3 4">A4</strain>
    </source>
</reference>
<accession>A0A2I1G985</accession>
<dbReference type="NCBIfam" id="TIGR00756">
    <property type="entry name" value="PPR"/>
    <property type="match status" value="2"/>
</dbReference>
<evidence type="ECO:0000313" key="4">
    <source>
        <dbReference type="Proteomes" id="UP000234323"/>
    </source>
</evidence>
<protein>
    <recommendedName>
        <fullName evidence="5">Pentacotripeptide-repeat region of PRORP domain-containing protein</fullName>
    </recommendedName>
</protein>
<sequence length="205" mass="23973">MYDSDGYQIIKIYEEMKSRGIKPTVLTYNSLIRAMILREEKERAKEFFREMESEGIKPNVLILVSLGITGLDAFQKLQDSNGVNLNLLDYNILLRTYLQNNEIEKAIELFNRMKNDNFKKSEVIRLLDSASKLEDNKVIEKLFHTISKTESQLSNVAFEKILWCVAQGDYYLNYREKCNIPTRNTIYEGFIQKDDDKILYTGINV</sequence>
<dbReference type="AlphaFoldDB" id="A0A2I1G985"/>
<feature type="repeat" description="PPR" evidence="2">
    <location>
        <begin position="24"/>
        <end position="58"/>
    </location>
</feature>
<dbReference type="PROSITE" id="PS51375">
    <property type="entry name" value="PPR"/>
    <property type="match status" value="2"/>
</dbReference>
<dbReference type="PANTHER" id="PTHR47941">
    <property type="entry name" value="PENTATRICOPEPTIDE REPEAT-CONTAINING PROTEIN 3, MITOCHONDRIAL"/>
    <property type="match status" value="1"/>
</dbReference>
<dbReference type="Gene3D" id="1.25.40.10">
    <property type="entry name" value="Tetratricopeptide repeat domain"/>
    <property type="match status" value="2"/>
</dbReference>